<feature type="compositionally biased region" description="Acidic residues" evidence="5">
    <location>
        <begin position="587"/>
        <end position="606"/>
    </location>
</feature>
<dbReference type="Gene3D" id="2.40.110.20">
    <property type="match status" value="1"/>
</dbReference>
<feature type="domain" description="Acyl-CoA oxidase/dehydrogenase middle" evidence="7">
    <location>
        <begin position="178"/>
        <end position="277"/>
    </location>
</feature>
<dbReference type="InterPro" id="IPR036250">
    <property type="entry name" value="AcylCo_DH-like_C"/>
</dbReference>
<dbReference type="GO" id="GO:0003995">
    <property type="term" value="F:acyl-CoA dehydrogenase activity"/>
    <property type="evidence" value="ECO:0007669"/>
    <property type="project" value="TreeGrafter"/>
</dbReference>
<evidence type="ECO:0000313" key="9">
    <source>
        <dbReference type="EMBL" id="UWM55644.1"/>
    </source>
</evidence>
<sequence length="606" mass="67026">MDDGPIDYGQYERGSDCNYWDLDGTLRFEAERLYPDDEFEWAEPVLRDWGEAIGHRLAAAAAEADRTGMELRTYDRDGEVANEVKYPAEIEELEWTAYEEFGLTHDAFHAPPGRDEPLGLQHTLTMQTFLSFVGAGFVCPASMTTGAAIVLDKYDDGSLQAYLDGLTARNHEDHIEGAMFLTEKQGGSDVGANEVRAEPQDDGTYELYGEKWFCSNIDAQGALALARTPDAPEGTKGLSLFLVPRVKPDGEINDSLFRRLKDKLGTLNVPTGEIEFRGAEAYLVGEEGAGFKYMAEMMNFERLTNATGAVGIMGRALLESKVRAANREAFGNPIQEYPLMQRDLVEMTVDYEAAAAFTFAATRFYDQYTREEGEAAASDVSDEAAFRLMRLLVPVAKYKTARMSVDTASYAMEVLGGNGYVNGWATEQLFRDAQVLPIWEGTSNILSLDVLRVLNREAAHEALIPWVSDLLEVEHPYLQSVAADVQDRFTQLQEALLTLATEDEDYAQYHAKRLADLLFDVVSAAVLVDEAQDALDAADDARKAVVARSFVDSRFGDDYAYGVKSGDRSGMEEFDVVARYARKDPADLDVADGEESEETAPATDDD</sequence>
<dbReference type="Proteomes" id="UP001057580">
    <property type="component" value="Chromosome"/>
</dbReference>
<dbReference type="PANTHER" id="PTHR42707:SF2">
    <property type="entry name" value="ACD11 DEHYDROGENASE"/>
    <property type="match status" value="1"/>
</dbReference>
<evidence type="ECO:0000259" key="8">
    <source>
        <dbReference type="Pfam" id="PF18158"/>
    </source>
</evidence>
<keyword evidence="4" id="KW-0560">Oxidoreductase</keyword>
<comment type="similarity">
    <text evidence="1 4">Belongs to the acyl-CoA dehydrogenase family.</text>
</comment>
<evidence type="ECO:0000313" key="10">
    <source>
        <dbReference type="Proteomes" id="UP001057580"/>
    </source>
</evidence>
<evidence type="ECO:0000256" key="5">
    <source>
        <dbReference type="SAM" id="MobiDB-lite"/>
    </source>
</evidence>
<gene>
    <name evidence="9" type="ORF">N0B31_05005</name>
</gene>
<feature type="domain" description="Adaptive response protein AidB N-terminal" evidence="8">
    <location>
        <begin position="14"/>
        <end position="172"/>
    </location>
</feature>
<evidence type="ECO:0000256" key="2">
    <source>
        <dbReference type="ARBA" id="ARBA00022630"/>
    </source>
</evidence>
<organism evidence="9 10">
    <name type="scientific">Salinirubellus salinus</name>
    <dbReference type="NCBI Taxonomy" id="1364945"/>
    <lineage>
        <taxon>Archaea</taxon>
        <taxon>Methanobacteriati</taxon>
        <taxon>Methanobacteriota</taxon>
        <taxon>Stenosarchaea group</taxon>
        <taxon>Halobacteria</taxon>
        <taxon>Halobacteriales</taxon>
        <taxon>Natronomonadaceae</taxon>
        <taxon>Salinirubellus</taxon>
    </lineage>
</organism>
<keyword evidence="3 4" id="KW-0274">FAD</keyword>
<protein>
    <submittedName>
        <fullName evidence="9">Acyl-CoA dehydrogenase family protein</fullName>
    </submittedName>
</protein>
<feature type="region of interest" description="Disordered" evidence="5">
    <location>
        <begin position="586"/>
        <end position="606"/>
    </location>
</feature>
<dbReference type="AlphaFoldDB" id="A0A9E7R5M7"/>
<dbReference type="InterPro" id="IPR009100">
    <property type="entry name" value="AcylCoA_DH/oxidase_NM_dom_sf"/>
</dbReference>
<keyword evidence="10" id="KW-1185">Reference proteome</keyword>
<reference evidence="9" key="1">
    <citation type="submission" date="2022-09" db="EMBL/GenBank/DDBJ databases">
        <title>Diverse halophilic archaea isolated from saline environments.</title>
        <authorList>
            <person name="Cui H.-L."/>
        </authorList>
    </citation>
    <scope>NUCLEOTIDE SEQUENCE</scope>
    <source>
        <strain evidence="9">ZS-35-S2</strain>
    </source>
</reference>
<dbReference type="EMBL" id="CP104003">
    <property type="protein sequence ID" value="UWM55644.1"/>
    <property type="molecule type" value="Genomic_DNA"/>
</dbReference>
<dbReference type="InterPro" id="IPR009075">
    <property type="entry name" value="AcylCo_DH/oxidase_C"/>
</dbReference>
<accession>A0A9E7R5M7</accession>
<evidence type="ECO:0000259" key="7">
    <source>
        <dbReference type="Pfam" id="PF02770"/>
    </source>
</evidence>
<evidence type="ECO:0000256" key="3">
    <source>
        <dbReference type="ARBA" id="ARBA00022827"/>
    </source>
</evidence>
<evidence type="ECO:0000256" key="4">
    <source>
        <dbReference type="RuleBase" id="RU362125"/>
    </source>
</evidence>
<dbReference type="GeneID" id="74941757"/>
<dbReference type="KEGG" id="ssai:N0B31_05005"/>
<dbReference type="Pfam" id="PF00441">
    <property type="entry name" value="Acyl-CoA_dh_1"/>
    <property type="match status" value="1"/>
</dbReference>
<dbReference type="Pfam" id="PF02770">
    <property type="entry name" value="Acyl-CoA_dh_M"/>
    <property type="match status" value="1"/>
</dbReference>
<dbReference type="Pfam" id="PF18158">
    <property type="entry name" value="AidB_N"/>
    <property type="match status" value="1"/>
</dbReference>
<dbReference type="InterPro" id="IPR052904">
    <property type="entry name" value="Acyl-CoA_dehydrogenase-like"/>
</dbReference>
<evidence type="ECO:0000259" key="6">
    <source>
        <dbReference type="Pfam" id="PF00441"/>
    </source>
</evidence>
<proteinExistence type="inferred from homology"/>
<dbReference type="SUPFAM" id="SSF47203">
    <property type="entry name" value="Acyl-CoA dehydrogenase C-terminal domain-like"/>
    <property type="match status" value="1"/>
</dbReference>
<feature type="domain" description="Acyl-CoA dehydrogenase/oxidase C-terminal" evidence="6">
    <location>
        <begin position="288"/>
        <end position="453"/>
    </location>
</feature>
<comment type="cofactor">
    <cofactor evidence="4">
        <name>FAD</name>
        <dbReference type="ChEBI" id="CHEBI:57692"/>
    </cofactor>
</comment>
<evidence type="ECO:0000256" key="1">
    <source>
        <dbReference type="ARBA" id="ARBA00009347"/>
    </source>
</evidence>
<name>A0A9E7R5M7_9EURY</name>
<dbReference type="InterPro" id="IPR041504">
    <property type="entry name" value="AidB_N"/>
</dbReference>
<dbReference type="InterPro" id="IPR006091">
    <property type="entry name" value="Acyl-CoA_Oxase/DH_mid-dom"/>
</dbReference>
<dbReference type="SUPFAM" id="SSF56645">
    <property type="entry name" value="Acyl-CoA dehydrogenase NM domain-like"/>
    <property type="match status" value="1"/>
</dbReference>
<dbReference type="Gene3D" id="1.20.140.10">
    <property type="entry name" value="Butyryl-CoA Dehydrogenase, subunit A, domain 3"/>
    <property type="match status" value="1"/>
</dbReference>
<dbReference type="PANTHER" id="PTHR42707">
    <property type="entry name" value="ACYL-COA DEHYDROGENASE"/>
    <property type="match status" value="1"/>
</dbReference>
<dbReference type="RefSeq" id="WP_260594744.1">
    <property type="nucleotide sequence ID" value="NZ_CP104003.1"/>
</dbReference>
<keyword evidence="2 4" id="KW-0285">Flavoprotein</keyword>